<dbReference type="GO" id="GO:0032259">
    <property type="term" value="P:methylation"/>
    <property type="evidence" value="ECO:0007669"/>
    <property type="project" value="UniProtKB-KW"/>
</dbReference>
<dbReference type="Proteomes" id="UP000254924">
    <property type="component" value="Unassembled WGS sequence"/>
</dbReference>
<reference evidence="1 2" key="1">
    <citation type="submission" date="2018-06" db="EMBL/GenBank/DDBJ databases">
        <authorList>
            <consortium name="Pathogen Informatics"/>
            <person name="Doyle S."/>
        </authorList>
    </citation>
    <scope>NUCLEOTIDE SEQUENCE [LARGE SCALE GENOMIC DNA]</scope>
    <source>
        <strain evidence="1 2">NCTC12224</strain>
    </source>
</reference>
<name>A0A380K9J3_9STRE</name>
<keyword evidence="2" id="KW-1185">Reference proteome</keyword>
<evidence type="ECO:0000313" key="2">
    <source>
        <dbReference type="Proteomes" id="UP000254924"/>
    </source>
</evidence>
<dbReference type="SUPFAM" id="SSF53335">
    <property type="entry name" value="S-adenosyl-L-methionine-dependent methyltransferases"/>
    <property type="match status" value="1"/>
</dbReference>
<proteinExistence type="predicted"/>
<dbReference type="PANTHER" id="PTHR38451">
    <property type="entry name" value="TRNA (ADENINE(22)-N(1))-METHYLTRANSFERASE"/>
    <property type="match status" value="1"/>
</dbReference>
<dbReference type="EC" id="2.1.1.217" evidence="1"/>
<dbReference type="Pfam" id="PF04816">
    <property type="entry name" value="TrmK"/>
    <property type="match status" value="1"/>
</dbReference>
<accession>A0A380K9J3</accession>
<protein>
    <submittedName>
        <fullName evidence="1">Anthranilate synthase</fullName>
        <ecNumber evidence="1">2.1.1.217</ecNumber>
    </submittedName>
</protein>
<keyword evidence="1" id="KW-0489">Methyltransferase</keyword>
<sequence length="225" mass="25141">MELQLSYRLETIATLVPDGARLLDVGSDHAYLPIALIEAEKIAFALAGEVVKGPYESAVSNVRDYKLQSQITVRLANGLEALESSDQIDCITICGMGGRLIVEILEKGKDKLADVDCLILQPNNREDDVRAWLAANGFAIDKEVVLKDKGKFYEIIRAQKGEMSLSDDELRFGPYLMKESSAIFTEKWQVECAKLEKALSRVPLDKAKERAQLIEKIDRIKEVLK</sequence>
<gene>
    <name evidence="1" type="primary">trmK</name>
    <name evidence="1" type="ORF">NCTC12224_01237</name>
</gene>
<dbReference type="OrthoDB" id="5881184at2"/>
<dbReference type="InterPro" id="IPR029063">
    <property type="entry name" value="SAM-dependent_MTases_sf"/>
</dbReference>
<dbReference type="PIRSF" id="PIRSF018637">
    <property type="entry name" value="TrmK"/>
    <property type="match status" value="1"/>
</dbReference>
<organism evidence="1 2">
    <name type="scientific">Streptococcus hyointestinalis</name>
    <dbReference type="NCBI Taxonomy" id="1337"/>
    <lineage>
        <taxon>Bacteria</taxon>
        <taxon>Bacillati</taxon>
        <taxon>Bacillota</taxon>
        <taxon>Bacilli</taxon>
        <taxon>Lactobacillales</taxon>
        <taxon>Streptococcaceae</taxon>
        <taxon>Streptococcus</taxon>
    </lineage>
</organism>
<dbReference type="AlphaFoldDB" id="A0A380K9J3"/>
<dbReference type="GO" id="GO:0160105">
    <property type="term" value="F:tRNA (adenine(22)-N1)-methyltransferase activity"/>
    <property type="evidence" value="ECO:0007669"/>
    <property type="project" value="UniProtKB-EC"/>
</dbReference>
<dbReference type="Gene3D" id="1.10.287.1890">
    <property type="match status" value="1"/>
</dbReference>
<dbReference type="InterPro" id="IPR006901">
    <property type="entry name" value="TrmK"/>
</dbReference>
<evidence type="ECO:0000313" key="1">
    <source>
        <dbReference type="EMBL" id="SUN60937.1"/>
    </source>
</evidence>
<keyword evidence="1" id="KW-0808">Transferase</keyword>
<dbReference type="Gene3D" id="3.40.50.150">
    <property type="entry name" value="Vaccinia Virus protein VP39"/>
    <property type="match status" value="1"/>
</dbReference>
<dbReference type="EMBL" id="UHFN01000007">
    <property type="protein sequence ID" value="SUN60937.1"/>
    <property type="molecule type" value="Genomic_DNA"/>
</dbReference>
<dbReference type="PANTHER" id="PTHR38451:SF1">
    <property type="entry name" value="TRNA (ADENINE(22)-N(1))-METHYLTRANSFERASE"/>
    <property type="match status" value="1"/>
</dbReference>